<evidence type="ECO:0000313" key="16">
    <source>
        <dbReference type="EMBL" id="OFC70445.1"/>
    </source>
</evidence>
<keyword evidence="12 15" id="KW-0472">Membrane</keyword>
<dbReference type="InterPro" id="IPR022826">
    <property type="entry name" value="KDO_kinase"/>
</dbReference>
<comment type="similarity">
    <text evidence="3 15">Belongs to the protein kinase superfamily. KdkA/RfaP family.</text>
</comment>
<evidence type="ECO:0000256" key="6">
    <source>
        <dbReference type="ARBA" id="ARBA00022519"/>
    </source>
</evidence>
<evidence type="ECO:0000256" key="13">
    <source>
        <dbReference type="ARBA" id="ARBA00029511"/>
    </source>
</evidence>
<dbReference type="InterPro" id="IPR011009">
    <property type="entry name" value="Kinase-like_dom_sf"/>
</dbReference>
<comment type="function">
    <text evidence="15">Catalyzes the ATP-dependent phosphorylation of the 3-deoxy-D-manno-octulosonic acid (Kdo) residue in Kdo-lipid IV(A) at the 4-OH position.</text>
</comment>
<evidence type="ECO:0000256" key="5">
    <source>
        <dbReference type="ARBA" id="ARBA00022475"/>
    </source>
</evidence>
<dbReference type="EC" id="2.7.1.166" evidence="4 15"/>
<dbReference type="UniPathway" id="UPA00958"/>
<evidence type="ECO:0000256" key="15">
    <source>
        <dbReference type="HAMAP-Rule" id="MF_00521"/>
    </source>
</evidence>
<accession>A0A1E7ZA84</accession>
<keyword evidence="17" id="KW-1185">Reference proteome</keyword>
<dbReference type="HAMAP" id="MF_00521">
    <property type="entry name" value="KDO_kinase"/>
    <property type="match status" value="1"/>
</dbReference>
<dbReference type="NCBIfam" id="NF002475">
    <property type="entry name" value="PRK01723.1"/>
    <property type="match status" value="1"/>
</dbReference>
<evidence type="ECO:0000256" key="4">
    <source>
        <dbReference type="ARBA" id="ARBA00011988"/>
    </source>
</evidence>
<keyword evidence="9 15" id="KW-0418">Kinase</keyword>
<keyword evidence="5 15" id="KW-1003">Cell membrane</keyword>
<dbReference type="GO" id="GO:0016773">
    <property type="term" value="F:phosphotransferase activity, alcohol group as acceptor"/>
    <property type="evidence" value="ECO:0007669"/>
    <property type="project" value="UniProtKB-UniRule"/>
</dbReference>
<keyword evidence="8 15" id="KW-0547">Nucleotide-binding</keyword>
<dbReference type="Proteomes" id="UP000175691">
    <property type="component" value="Unassembled WGS sequence"/>
</dbReference>
<evidence type="ECO:0000256" key="14">
    <source>
        <dbReference type="ARBA" id="ARBA00034417"/>
    </source>
</evidence>
<feature type="active site" evidence="15">
    <location>
        <position position="168"/>
    </location>
</feature>
<dbReference type="Pfam" id="PF06293">
    <property type="entry name" value="Kdo"/>
    <property type="match status" value="1"/>
</dbReference>
<evidence type="ECO:0000256" key="7">
    <source>
        <dbReference type="ARBA" id="ARBA00022679"/>
    </source>
</evidence>
<comment type="caution">
    <text evidence="16">The sequence shown here is derived from an EMBL/GenBank/DDBJ whole genome shotgun (WGS) entry which is preliminary data.</text>
</comment>
<dbReference type="GO" id="GO:0009244">
    <property type="term" value="P:lipopolysaccharide core region biosynthetic process"/>
    <property type="evidence" value="ECO:0007669"/>
    <property type="project" value="UniProtKB-UniRule"/>
</dbReference>
<dbReference type="EMBL" id="MDHN01000029">
    <property type="protein sequence ID" value="OFC70445.1"/>
    <property type="molecule type" value="Genomic_DNA"/>
</dbReference>
<evidence type="ECO:0000256" key="8">
    <source>
        <dbReference type="ARBA" id="ARBA00022741"/>
    </source>
</evidence>
<comment type="catalytic activity">
    <reaction evidence="14 15">
        <text>an alpha-Kdo-(2-&gt;6)-lipid IVA + ATP = a 4-O-phospho-alpha-Kdo-(2-&gt;6)-lipid IVA + ADP + H(+)</text>
        <dbReference type="Rhea" id="RHEA:74271"/>
        <dbReference type="ChEBI" id="CHEBI:15378"/>
        <dbReference type="ChEBI" id="CHEBI:30616"/>
        <dbReference type="ChEBI" id="CHEBI:176428"/>
        <dbReference type="ChEBI" id="CHEBI:193140"/>
        <dbReference type="ChEBI" id="CHEBI:456216"/>
        <dbReference type="EC" id="2.7.1.166"/>
    </reaction>
</comment>
<evidence type="ECO:0000256" key="12">
    <source>
        <dbReference type="ARBA" id="ARBA00023136"/>
    </source>
</evidence>
<dbReference type="GO" id="GO:0005524">
    <property type="term" value="F:ATP binding"/>
    <property type="evidence" value="ECO:0007669"/>
    <property type="project" value="UniProtKB-UniRule"/>
</dbReference>
<evidence type="ECO:0000256" key="9">
    <source>
        <dbReference type="ARBA" id="ARBA00022777"/>
    </source>
</evidence>
<dbReference type="GO" id="GO:0005886">
    <property type="term" value="C:plasma membrane"/>
    <property type="evidence" value="ECO:0007669"/>
    <property type="project" value="UniProtKB-SubCell"/>
</dbReference>
<name>A0A1E7ZA84_9ALTE</name>
<sequence>MAIKHVSSGHQHMLVDSQYEGALSFDSFEADFWRQRNAITGQAKGRGTTLFLQVDGQDWVLRHYRRGGLPGKILSDQYLYSGVEKTRPFCEFRLLSAMREMGLNVPEPVAARAVQSGLVYRGDLITAMIPGSDDLHAMLCRAPISPALWHDIGVAVAKMHRAGVYHHDLNVRNVMVDSSDTVWIIDFDRCEFRDGDSWKSQNIARFLRSLEKEKNKNKQFHWQKTDWDAFIDGLMSA</sequence>
<dbReference type="STRING" id="1656094.BFC18_14900"/>
<dbReference type="OrthoDB" id="6854449at2"/>
<protein>
    <recommendedName>
        <fullName evidence="13 15">3-deoxy-D-manno-octulosonic acid kinase</fullName>
        <shortName evidence="15">Kdo kinase</shortName>
        <ecNumber evidence="4 15">2.7.1.166</ecNumber>
    </recommendedName>
</protein>
<dbReference type="AlphaFoldDB" id="A0A1E7ZA84"/>
<keyword evidence="7 15" id="KW-0808">Transferase</keyword>
<organism evidence="16 17">
    <name type="scientific">Alteromonas confluentis</name>
    <dbReference type="NCBI Taxonomy" id="1656094"/>
    <lineage>
        <taxon>Bacteria</taxon>
        <taxon>Pseudomonadati</taxon>
        <taxon>Pseudomonadota</taxon>
        <taxon>Gammaproteobacteria</taxon>
        <taxon>Alteromonadales</taxon>
        <taxon>Alteromonadaceae</taxon>
        <taxon>Alteromonas/Salinimonas group</taxon>
        <taxon>Alteromonas</taxon>
    </lineage>
</organism>
<reference evidence="16 17" key="1">
    <citation type="submission" date="2016-08" db="EMBL/GenBank/DDBJ databases">
        <authorList>
            <person name="Seilhamer J.J."/>
        </authorList>
    </citation>
    <scope>NUCLEOTIDE SEQUENCE [LARGE SCALE GENOMIC DNA]</scope>
    <source>
        <strain evidence="16 17">KCTC 42603</strain>
    </source>
</reference>
<dbReference type="Gene3D" id="1.10.510.10">
    <property type="entry name" value="Transferase(Phosphotransferase) domain 1"/>
    <property type="match status" value="1"/>
</dbReference>
<dbReference type="RefSeq" id="WP_070126088.1">
    <property type="nucleotide sequence ID" value="NZ_MDHN01000029.1"/>
</dbReference>
<keyword evidence="6 15" id="KW-0997">Cell inner membrane</keyword>
<evidence type="ECO:0000313" key="17">
    <source>
        <dbReference type="Proteomes" id="UP000175691"/>
    </source>
</evidence>
<comment type="pathway">
    <text evidence="2 15">Bacterial outer membrane biogenesis; LPS core biosynthesis.</text>
</comment>
<evidence type="ECO:0000256" key="3">
    <source>
        <dbReference type="ARBA" id="ARBA00010327"/>
    </source>
</evidence>
<gene>
    <name evidence="15" type="primary">kdkA</name>
    <name evidence="16" type="ORF">BFC18_14900</name>
</gene>
<dbReference type="GO" id="GO:0016301">
    <property type="term" value="F:kinase activity"/>
    <property type="evidence" value="ECO:0007669"/>
    <property type="project" value="UniProtKB-KW"/>
</dbReference>
<proteinExistence type="inferred from homology"/>
<dbReference type="SUPFAM" id="SSF56112">
    <property type="entry name" value="Protein kinase-like (PK-like)"/>
    <property type="match status" value="1"/>
</dbReference>
<keyword evidence="11 15" id="KW-0448">Lipopolysaccharide biosynthesis</keyword>
<comment type="subcellular location">
    <subcellularLocation>
        <location evidence="1 15">Cell inner membrane</location>
        <topology evidence="1 15">Peripheral membrane protein</topology>
        <orientation evidence="1 15">Cytoplasmic side</orientation>
    </subcellularLocation>
</comment>
<evidence type="ECO:0000256" key="10">
    <source>
        <dbReference type="ARBA" id="ARBA00022840"/>
    </source>
</evidence>
<evidence type="ECO:0000256" key="11">
    <source>
        <dbReference type="ARBA" id="ARBA00022985"/>
    </source>
</evidence>
<evidence type="ECO:0000256" key="1">
    <source>
        <dbReference type="ARBA" id="ARBA00004515"/>
    </source>
</evidence>
<evidence type="ECO:0000256" key="2">
    <source>
        <dbReference type="ARBA" id="ARBA00004713"/>
    </source>
</evidence>
<keyword evidence="10 15" id="KW-0067">ATP-binding</keyword>